<dbReference type="EMBL" id="JACIFD010000008">
    <property type="protein sequence ID" value="MBB4071654.1"/>
    <property type="molecule type" value="Genomic_DNA"/>
</dbReference>
<dbReference type="CDD" id="cd04301">
    <property type="entry name" value="NAT_SF"/>
    <property type="match status" value="1"/>
</dbReference>
<feature type="domain" description="N-acetyltransferase" evidence="3">
    <location>
        <begin position="5"/>
        <end position="140"/>
    </location>
</feature>
<evidence type="ECO:0000313" key="5">
    <source>
        <dbReference type="Proteomes" id="UP000571183"/>
    </source>
</evidence>
<dbReference type="Pfam" id="PF13508">
    <property type="entry name" value="Acetyltransf_7"/>
    <property type="match status" value="1"/>
</dbReference>
<dbReference type="GO" id="GO:0005840">
    <property type="term" value="C:ribosome"/>
    <property type="evidence" value="ECO:0007669"/>
    <property type="project" value="UniProtKB-KW"/>
</dbReference>
<keyword evidence="2" id="KW-0012">Acyltransferase</keyword>
<dbReference type="RefSeq" id="WP_183304674.1">
    <property type="nucleotide sequence ID" value="NZ_JACIFD010000008.1"/>
</dbReference>
<keyword evidence="4" id="KW-0689">Ribosomal protein</keyword>
<gene>
    <name evidence="4" type="ORF">F5897_000966</name>
</gene>
<sequence length="140" mass="15529">MVEIVKVSDPECLTAAAINDLYTAVGWTSYTNDLAALLAGIVSSDVVVAAFNAERLVGLCRVLTDFHTIAYVQDILVDPAQRRQGIATRLLECALSDLRVRQTVLLTDAETAQRNFYESCGFTEIRDFTDFQLRSFVKFA</sequence>
<dbReference type="PANTHER" id="PTHR43877:SF2">
    <property type="entry name" value="AMINOALKYLPHOSPHONATE N-ACETYLTRANSFERASE-RELATED"/>
    <property type="match status" value="1"/>
</dbReference>
<proteinExistence type="predicted"/>
<dbReference type="GO" id="GO:0016747">
    <property type="term" value="F:acyltransferase activity, transferring groups other than amino-acyl groups"/>
    <property type="evidence" value="ECO:0007669"/>
    <property type="project" value="InterPro"/>
</dbReference>
<evidence type="ECO:0000256" key="1">
    <source>
        <dbReference type="ARBA" id="ARBA00022679"/>
    </source>
</evidence>
<keyword evidence="5" id="KW-1185">Reference proteome</keyword>
<evidence type="ECO:0000313" key="4">
    <source>
        <dbReference type="EMBL" id="MBB4071654.1"/>
    </source>
</evidence>
<dbReference type="Gene3D" id="3.40.630.30">
    <property type="match status" value="1"/>
</dbReference>
<keyword evidence="1" id="KW-0808">Transferase</keyword>
<keyword evidence="4" id="KW-0687">Ribonucleoprotein</keyword>
<accession>A0A840DF09</accession>
<dbReference type="InterPro" id="IPR050832">
    <property type="entry name" value="Bact_Acetyltransf"/>
</dbReference>
<dbReference type="Proteomes" id="UP000571183">
    <property type="component" value="Unassembled WGS sequence"/>
</dbReference>
<reference evidence="4" key="1">
    <citation type="submission" date="2020-08" db="EMBL/GenBank/DDBJ databases">
        <title>Sequencing the genomes of 1000 actinobacteria strains.</title>
        <authorList>
            <person name="Klenk H.-P."/>
        </authorList>
    </citation>
    <scope>NUCLEOTIDE SEQUENCE [LARGE SCALE GENOMIC DNA]</scope>
    <source>
        <strain evidence="4">DSM 27064</strain>
    </source>
</reference>
<dbReference type="SUPFAM" id="SSF55729">
    <property type="entry name" value="Acyl-CoA N-acyltransferases (Nat)"/>
    <property type="match status" value="1"/>
</dbReference>
<evidence type="ECO:0000259" key="3">
    <source>
        <dbReference type="PROSITE" id="PS51186"/>
    </source>
</evidence>
<organism evidence="4 5">
    <name type="scientific">Canibacter oris</name>
    <dbReference type="NCBI Taxonomy" id="1365628"/>
    <lineage>
        <taxon>Bacteria</taxon>
        <taxon>Bacillati</taxon>
        <taxon>Actinomycetota</taxon>
        <taxon>Actinomycetes</taxon>
        <taxon>Micrococcales</taxon>
        <taxon>Microbacteriaceae</taxon>
        <taxon>Canibacter</taxon>
    </lineage>
</organism>
<comment type="caution">
    <text evidence="4">The sequence shown here is derived from an EMBL/GenBank/DDBJ whole genome shotgun (WGS) entry which is preliminary data.</text>
</comment>
<evidence type="ECO:0000256" key="2">
    <source>
        <dbReference type="ARBA" id="ARBA00023315"/>
    </source>
</evidence>
<dbReference type="InterPro" id="IPR016181">
    <property type="entry name" value="Acyl_CoA_acyltransferase"/>
</dbReference>
<dbReference type="PANTHER" id="PTHR43877">
    <property type="entry name" value="AMINOALKYLPHOSPHONATE N-ACETYLTRANSFERASE-RELATED-RELATED"/>
    <property type="match status" value="1"/>
</dbReference>
<dbReference type="AlphaFoldDB" id="A0A840DF09"/>
<dbReference type="InterPro" id="IPR000182">
    <property type="entry name" value="GNAT_dom"/>
</dbReference>
<dbReference type="PROSITE" id="PS51186">
    <property type="entry name" value="GNAT"/>
    <property type="match status" value="1"/>
</dbReference>
<name>A0A840DF09_9MICO</name>
<protein>
    <submittedName>
        <fullName evidence="4">Ribosomal protein S18 acetylase RimI-like enzyme</fullName>
    </submittedName>
</protein>